<dbReference type="Proteomes" id="UP000334990">
    <property type="component" value="Unassembled WGS sequence"/>
</dbReference>
<feature type="region of interest" description="Disordered" evidence="1">
    <location>
        <begin position="17"/>
        <end position="75"/>
    </location>
</feature>
<keyword evidence="3" id="KW-1185">Reference proteome</keyword>
<protein>
    <submittedName>
        <fullName evidence="2">Uncharacterized protein</fullName>
    </submittedName>
</protein>
<dbReference type="EMBL" id="BLAD01000040">
    <property type="protein sequence ID" value="GER99379.1"/>
    <property type="molecule type" value="Genomic_DNA"/>
</dbReference>
<gene>
    <name evidence="2" type="ORF">Acor_14430</name>
</gene>
<evidence type="ECO:0000313" key="3">
    <source>
        <dbReference type="Proteomes" id="UP000334990"/>
    </source>
</evidence>
<evidence type="ECO:0000256" key="1">
    <source>
        <dbReference type="SAM" id="MobiDB-lite"/>
    </source>
</evidence>
<dbReference type="AlphaFoldDB" id="A0A5M3VU04"/>
<feature type="compositionally biased region" description="Low complexity" evidence="1">
    <location>
        <begin position="17"/>
        <end position="39"/>
    </location>
</feature>
<evidence type="ECO:0000313" key="2">
    <source>
        <dbReference type="EMBL" id="GER99379.1"/>
    </source>
</evidence>
<accession>A0A5M3VU04</accession>
<proteinExistence type="predicted"/>
<dbReference type="OrthoDB" id="4350840at2"/>
<sequence>MGPVLGGVLLLCSCSSEPESASFSNPIPPAAAESTAPPAESDPPEPIEEETDDGESLIDEESTPAEDPEETEDEFFGGTYTVTISGVAGWTEFTREGTVTIQETIAEVGTNNGVNPIDVCLVSGMPAGLPEVGAIWFASNSGCIPGAGAAQLDMAYVEVDGSTVTVQPDERIAATLSNNFTVNDDYITSSIFAPVSGQMTITTDADGDLSGSIAITGYSGMGTATYQAEISGQRA</sequence>
<comment type="caution">
    <text evidence="2">The sequence shown here is derived from an EMBL/GenBank/DDBJ whole genome shotgun (WGS) entry which is preliminary data.</text>
</comment>
<reference evidence="2 3" key="1">
    <citation type="submission" date="2019-10" db="EMBL/GenBank/DDBJ databases">
        <title>Whole genome shotgun sequence of Acrocarpospora corrugata NBRC 13972.</title>
        <authorList>
            <person name="Ichikawa N."/>
            <person name="Kimura A."/>
            <person name="Kitahashi Y."/>
            <person name="Komaki H."/>
            <person name="Oguchi A."/>
        </authorList>
    </citation>
    <scope>NUCLEOTIDE SEQUENCE [LARGE SCALE GENOMIC DNA]</scope>
    <source>
        <strain evidence="2 3">NBRC 13972</strain>
    </source>
</reference>
<name>A0A5M3VU04_9ACTN</name>
<dbReference type="RefSeq" id="WP_155335793.1">
    <property type="nucleotide sequence ID" value="NZ_BAAABN010000042.1"/>
</dbReference>
<organism evidence="2 3">
    <name type="scientific">Acrocarpospora corrugata</name>
    <dbReference type="NCBI Taxonomy" id="35763"/>
    <lineage>
        <taxon>Bacteria</taxon>
        <taxon>Bacillati</taxon>
        <taxon>Actinomycetota</taxon>
        <taxon>Actinomycetes</taxon>
        <taxon>Streptosporangiales</taxon>
        <taxon>Streptosporangiaceae</taxon>
        <taxon>Acrocarpospora</taxon>
    </lineage>
</organism>
<feature type="compositionally biased region" description="Acidic residues" evidence="1">
    <location>
        <begin position="42"/>
        <end position="75"/>
    </location>
</feature>